<evidence type="ECO:0000313" key="2">
    <source>
        <dbReference type="EMBL" id="EME70513.1"/>
    </source>
</evidence>
<keyword evidence="2" id="KW-0808">Transferase</keyword>
<dbReference type="OrthoDB" id="3177103at2"/>
<dbReference type="Gene3D" id="3.90.550.10">
    <property type="entry name" value="Spore Coat Polysaccharide Biosynthesis Protein SpsA, Chain A"/>
    <property type="match status" value="1"/>
</dbReference>
<gene>
    <name evidence="2" type="ORF">H261_07783</name>
</gene>
<reference evidence="2 3" key="1">
    <citation type="journal article" date="2014" name="Genome Announc.">
        <title>Draft Genome Sequence of Magnetospirillum sp. Strain SO-1, a Freshwater Magnetotactic Bacterium Isolated from the Ol'khovka River, Russia.</title>
        <authorList>
            <person name="Grouzdev D.S."/>
            <person name="Dziuba M.V."/>
            <person name="Sukhacheva M.S."/>
            <person name="Mardanov A.V."/>
            <person name="Beletskiy A.V."/>
            <person name="Kuznetsov B.B."/>
            <person name="Skryabin K.G."/>
        </authorList>
    </citation>
    <scope>NUCLEOTIDE SEQUENCE [LARGE SCALE GENOMIC DNA]</scope>
    <source>
        <strain evidence="2 3">SO-1</strain>
    </source>
</reference>
<dbReference type="GO" id="GO:0016740">
    <property type="term" value="F:transferase activity"/>
    <property type="evidence" value="ECO:0007669"/>
    <property type="project" value="UniProtKB-KW"/>
</dbReference>
<organism evidence="2 3">
    <name type="scientific">Paramagnetospirillum caucaseum</name>
    <dbReference type="NCBI Taxonomy" id="1244869"/>
    <lineage>
        <taxon>Bacteria</taxon>
        <taxon>Pseudomonadati</taxon>
        <taxon>Pseudomonadota</taxon>
        <taxon>Alphaproteobacteria</taxon>
        <taxon>Rhodospirillales</taxon>
        <taxon>Magnetospirillaceae</taxon>
        <taxon>Paramagnetospirillum</taxon>
    </lineage>
</organism>
<sequence>MDFKTLSAVIPCYNEERTLETIVGHLLAANRKGSGLEGDIVLVQDADPEYSPNDYPKLRGPILDGRADVVFGSRYNLFP</sequence>
<evidence type="ECO:0000313" key="3">
    <source>
        <dbReference type="Proteomes" id="UP000011744"/>
    </source>
</evidence>
<dbReference type="eggNOG" id="COG1215">
    <property type="taxonomic scope" value="Bacteria"/>
</dbReference>
<keyword evidence="3" id="KW-1185">Reference proteome</keyword>
<feature type="domain" description="Glycosyltransferase 2-like" evidence="1">
    <location>
        <begin position="38"/>
        <end position="75"/>
    </location>
</feature>
<proteinExistence type="predicted"/>
<evidence type="ECO:0000259" key="1">
    <source>
        <dbReference type="Pfam" id="PF00535"/>
    </source>
</evidence>
<dbReference type="Proteomes" id="UP000011744">
    <property type="component" value="Unassembled WGS sequence"/>
</dbReference>
<dbReference type="Pfam" id="PF00535">
    <property type="entry name" value="Glycos_transf_2"/>
    <property type="match status" value="1"/>
</dbReference>
<protein>
    <submittedName>
        <fullName evidence="2">Glycosyl transferase family protein</fullName>
    </submittedName>
</protein>
<dbReference type="STRING" id="1244869.H261_07783"/>
<dbReference type="PATRIC" id="fig|1244869.3.peg.1572"/>
<dbReference type="InterPro" id="IPR001173">
    <property type="entry name" value="Glyco_trans_2-like"/>
</dbReference>
<dbReference type="AlphaFoldDB" id="M3ACI8"/>
<comment type="caution">
    <text evidence="2">The sequence shown here is derived from an EMBL/GenBank/DDBJ whole genome shotgun (WGS) entry which is preliminary data.</text>
</comment>
<dbReference type="EMBL" id="AONQ01000016">
    <property type="protein sequence ID" value="EME70513.1"/>
    <property type="molecule type" value="Genomic_DNA"/>
</dbReference>
<name>M3ACI8_9PROT</name>
<dbReference type="InterPro" id="IPR029044">
    <property type="entry name" value="Nucleotide-diphossugar_trans"/>
</dbReference>
<accession>M3ACI8</accession>
<dbReference type="RefSeq" id="WP_008616145.1">
    <property type="nucleotide sequence ID" value="NZ_AONQ01000016.1"/>
</dbReference>
<dbReference type="SUPFAM" id="SSF53448">
    <property type="entry name" value="Nucleotide-diphospho-sugar transferases"/>
    <property type="match status" value="1"/>
</dbReference>